<dbReference type="Pfam" id="PF13641">
    <property type="entry name" value="Glyco_tranf_2_3"/>
    <property type="match status" value="1"/>
</dbReference>
<reference evidence="2 3" key="1">
    <citation type="journal article" date="2025" name="Microbiol. Resour. Announc.">
        <title>Draft genome sequences for Neonectria magnoliae and Neonectria punicea, canker pathogens of Liriodendron tulipifera and Acer saccharum in West Virginia.</title>
        <authorList>
            <person name="Petronek H.M."/>
            <person name="Kasson M.T."/>
            <person name="Metheny A.M."/>
            <person name="Stauder C.M."/>
            <person name="Lovett B."/>
            <person name="Lynch S.C."/>
            <person name="Garnas J.R."/>
            <person name="Kasson L.R."/>
            <person name="Stajich J.E."/>
        </authorList>
    </citation>
    <scope>NUCLEOTIDE SEQUENCE [LARGE SCALE GENOMIC DNA]</scope>
    <source>
        <strain evidence="2 3">NRRL 64651</strain>
    </source>
</reference>
<keyword evidence="3" id="KW-1185">Reference proteome</keyword>
<evidence type="ECO:0000256" key="1">
    <source>
        <dbReference type="SAM" id="Phobius"/>
    </source>
</evidence>
<evidence type="ECO:0000313" key="3">
    <source>
        <dbReference type="Proteomes" id="UP001498421"/>
    </source>
</evidence>
<evidence type="ECO:0000313" key="2">
    <source>
        <dbReference type="EMBL" id="KAK7431012.1"/>
    </source>
</evidence>
<evidence type="ECO:0008006" key="4">
    <source>
        <dbReference type="Google" id="ProtNLM"/>
    </source>
</evidence>
<dbReference type="EMBL" id="JAZAVK010000015">
    <property type="protein sequence ID" value="KAK7431012.1"/>
    <property type="molecule type" value="Genomic_DNA"/>
</dbReference>
<proteinExistence type="predicted"/>
<feature type="transmembrane region" description="Helical" evidence="1">
    <location>
        <begin position="59"/>
        <end position="78"/>
    </location>
</feature>
<keyword evidence="1" id="KW-0472">Membrane</keyword>
<organism evidence="2 3">
    <name type="scientific">Neonectria magnoliae</name>
    <dbReference type="NCBI Taxonomy" id="2732573"/>
    <lineage>
        <taxon>Eukaryota</taxon>
        <taxon>Fungi</taxon>
        <taxon>Dikarya</taxon>
        <taxon>Ascomycota</taxon>
        <taxon>Pezizomycotina</taxon>
        <taxon>Sordariomycetes</taxon>
        <taxon>Hypocreomycetidae</taxon>
        <taxon>Hypocreales</taxon>
        <taxon>Nectriaceae</taxon>
        <taxon>Neonectria</taxon>
    </lineage>
</organism>
<dbReference type="SUPFAM" id="SSF53448">
    <property type="entry name" value="Nucleotide-diphospho-sugar transferases"/>
    <property type="match status" value="1"/>
</dbReference>
<protein>
    <recommendedName>
        <fullName evidence="4">Glycosyltransferase 2-like domain-containing protein</fullName>
    </recommendedName>
</protein>
<accession>A0ABR1IDV7</accession>
<dbReference type="InterPro" id="IPR029044">
    <property type="entry name" value="Nucleotide-diphossugar_trans"/>
</dbReference>
<keyword evidence="1" id="KW-1133">Transmembrane helix</keyword>
<keyword evidence="1" id="KW-0812">Transmembrane</keyword>
<comment type="caution">
    <text evidence="2">The sequence shown here is derived from an EMBL/GenBank/DDBJ whole genome shotgun (WGS) entry which is preliminary data.</text>
</comment>
<name>A0ABR1IDV7_9HYPO</name>
<feature type="transmembrane region" description="Helical" evidence="1">
    <location>
        <begin position="84"/>
        <end position="107"/>
    </location>
</feature>
<gene>
    <name evidence="2" type="ORF">QQZ08_002542</name>
</gene>
<dbReference type="Proteomes" id="UP001498421">
    <property type="component" value="Unassembled WGS sequence"/>
</dbReference>
<sequence>MVSQPLNVTYKRTGRKVWKYCATKRKRTARRLSEAVRRSSIFDVYEKAKVRGAEMQLKLWEQLLFEYSFYLFLLAFLAKTRFNVTAGFTIKLGIALVYAYAPLFVLFERDPPPAPEVPDIDPATNPAIRKTALLIPCYKSASIVGATLDAAIKVFPPSHIFVISNGNSPTPLDNTKEVCKPYGVTHLRSPIGSKIVAQFVRAVGPNASRGNYCQQAQDFEYKISCLRCAFGGVIGSATFPHGAISLWDREFLIEIFHDHP</sequence>